<evidence type="ECO:0000313" key="1">
    <source>
        <dbReference type="EMBL" id="KAG1778124.1"/>
    </source>
</evidence>
<gene>
    <name evidence="1" type="ORF">EV702DRAFT_1044815</name>
</gene>
<evidence type="ECO:0000313" key="2">
    <source>
        <dbReference type="Proteomes" id="UP000714275"/>
    </source>
</evidence>
<dbReference type="EMBL" id="JABBWD010000017">
    <property type="protein sequence ID" value="KAG1778124.1"/>
    <property type="molecule type" value="Genomic_DNA"/>
</dbReference>
<protein>
    <submittedName>
        <fullName evidence="1">Uncharacterized protein</fullName>
    </submittedName>
</protein>
<organism evidence="1 2">
    <name type="scientific">Suillus placidus</name>
    <dbReference type="NCBI Taxonomy" id="48579"/>
    <lineage>
        <taxon>Eukaryota</taxon>
        <taxon>Fungi</taxon>
        <taxon>Dikarya</taxon>
        <taxon>Basidiomycota</taxon>
        <taxon>Agaricomycotina</taxon>
        <taxon>Agaricomycetes</taxon>
        <taxon>Agaricomycetidae</taxon>
        <taxon>Boletales</taxon>
        <taxon>Suillineae</taxon>
        <taxon>Suillaceae</taxon>
        <taxon>Suillus</taxon>
    </lineage>
</organism>
<dbReference type="Proteomes" id="UP000714275">
    <property type="component" value="Unassembled WGS sequence"/>
</dbReference>
<proteinExistence type="predicted"/>
<sequence length="174" mass="20075">MALQKSKGKQKDDGTMNKDKNAFKLDLHTVQVTRIQQLDARLEKSTCLKLEIRRYSGHTMIIRKSLLKIQSCKEVNMRNWSDVANLAHMKFANKGLIILASGQHRFAMLKKMEETYEEDEKTIEKWLTWLQDLTTKSDEDIVSSVKDSMWYLLLSDQPGHPEQMGQAGTDGQMN</sequence>
<comment type="caution">
    <text evidence="1">The sequence shown here is derived from an EMBL/GenBank/DDBJ whole genome shotgun (WGS) entry which is preliminary data.</text>
</comment>
<keyword evidence="2" id="KW-1185">Reference proteome</keyword>
<accession>A0A9P7D3H5</accession>
<name>A0A9P7D3H5_9AGAM</name>
<reference evidence="1" key="1">
    <citation type="journal article" date="2020" name="New Phytol.">
        <title>Comparative genomics reveals dynamic genome evolution in host specialist ectomycorrhizal fungi.</title>
        <authorList>
            <person name="Lofgren L.A."/>
            <person name="Nguyen N.H."/>
            <person name="Vilgalys R."/>
            <person name="Ruytinx J."/>
            <person name="Liao H.L."/>
            <person name="Branco S."/>
            <person name="Kuo A."/>
            <person name="LaButti K."/>
            <person name="Lipzen A."/>
            <person name="Andreopoulos W."/>
            <person name="Pangilinan J."/>
            <person name="Riley R."/>
            <person name="Hundley H."/>
            <person name="Na H."/>
            <person name="Barry K."/>
            <person name="Grigoriev I.V."/>
            <person name="Stajich J.E."/>
            <person name="Kennedy P.G."/>
        </authorList>
    </citation>
    <scope>NUCLEOTIDE SEQUENCE</scope>
    <source>
        <strain evidence="1">DOB743</strain>
    </source>
</reference>
<dbReference type="AlphaFoldDB" id="A0A9P7D3H5"/>